<feature type="compositionally biased region" description="Basic and acidic residues" evidence="8">
    <location>
        <begin position="1046"/>
        <end position="1055"/>
    </location>
</feature>
<keyword evidence="6" id="KW-0539">Nucleus</keyword>
<feature type="compositionally biased region" description="Polar residues" evidence="8">
    <location>
        <begin position="608"/>
        <end position="622"/>
    </location>
</feature>
<feature type="region of interest" description="Disordered" evidence="8">
    <location>
        <begin position="249"/>
        <end position="269"/>
    </location>
</feature>
<feature type="compositionally biased region" description="Basic and acidic residues" evidence="8">
    <location>
        <begin position="157"/>
        <end position="168"/>
    </location>
</feature>
<keyword evidence="5" id="KW-0690">Ribosome biogenesis</keyword>
<evidence type="ECO:0000256" key="8">
    <source>
        <dbReference type="SAM" id="MobiDB-lite"/>
    </source>
</evidence>
<dbReference type="GO" id="GO:0005730">
    <property type="term" value="C:nucleolus"/>
    <property type="evidence" value="ECO:0007669"/>
    <property type="project" value="UniProtKB-SubCell"/>
</dbReference>
<keyword evidence="10" id="KW-1185">Reference proteome</keyword>
<dbReference type="Pfam" id="PF07767">
    <property type="entry name" value="Nop53"/>
    <property type="match status" value="1"/>
</dbReference>
<name>A0A8J7NGY2_ATRSP</name>
<dbReference type="Gene3D" id="1.25.40.20">
    <property type="entry name" value="Ankyrin repeat-containing domain"/>
    <property type="match status" value="1"/>
</dbReference>
<feature type="region of interest" description="Disordered" evidence="8">
    <location>
        <begin position="85"/>
        <end position="176"/>
    </location>
</feature>
<comment type="subcellular location">
    <subcellularLocation>
        <location evidence="1">Nucleus</location>
        <location evidence="1">Nucleolus</location>
    </subcellularLocation>
    <subcellularLocation>
        <location evidence="2">Nucleus</location>
        <location evidence="2">Nucleoplasm</location>
    </subcellularLocation>
</comment>
<evidence type="ECO:0000256" key="6">
    <source>
        <dbReference type="ARBA" id="ARBA00023242"/>
    </source>
</evidence>
<feature type="region of interest" description="Disordered" evidence="8">
    <location>
        <begin position="358"/>
        <end position="381"/>
    </location>
</feature>
<feature type="compositionally biased region" description="Basic and acidic residues" evidence="8">
    <location>
        <begin position="85"/>
        <end position="97"/>
    </location>
</feature>
<dbReference type="InterPro" id="IPR036770">
    <property type="entry name" value="Ankyrin_rpt-contain_sf"/>
</dbReference>
<feature type="region of interest" description="Disordered" evidence="8">
    <location>
        <begin position="1245"/>
        <end position="1264"/>
    </location>
</feature>
<dbReference type="PROSITE" id="PS50297">
    <property type="entry name" value="ANK_REP_REGION"/>
    <property type="match status" value="2"/>
</dbReference>
<feature type="compositionally biased region" description="Acidic residues" evidence="8">
    <location>
        <begin position="1611"/>
        <end position="1631"/>
    </location>
</feature>
<proteinExistence type="inferred from homology"/>
<feature type="non-terminal residue" evidence="9">
    <location>
        <position position="1653"/>
    </location>
</feature>
<comment type="caution">
    <text evidence="9">The sequence shown here is derived from an EMBL/GenBank/DDBJ whole genome shotgun (WGS) entry which is preliminary data.</text>
</comment>
<keyword evidence="7" id="KW-0040">ANK repeat</keyword>
<feature type="region of interest" description="Disordered" evidence="8">
    <location>
        <begin position="1353"/>
        <end position="1397"/>
    </location>
</feature>
<dbReference type="PROSITE" id="PS50088">
    <property type="entry name" value="ANK_REPEAT"/>
    <property type="match status" value="2"/>
</dbReference>
<dbReference type="Proteomes" id="UP000736164">
    <property type="component" value="Unassembled WGS sequence"/>
</dbReference>
<dbReference type="GO" id="GO:0005654">
    <property type="term" value="C:nucleoplasm"/>
    <property type="evidence" value="ECO:0007669"/>
    <property type="project" value="UniProtKB-SubCell"/>
</dbReference>
<feature type="repeat" description="ANK" evidence="7">
    <location>
        <begin position="1550"/>
        <end position="1582"/>
    </location>
</feature>
<reference evidence="9" key="1">
    <citation type="journal article" date="2021" name="Cell">
        <title>Tracing the genetic footprints of vertebrate landing in non-teleost ray-finned fishes.</title>
        <authorList>
            <person name="Bi X."/>
            <person name="Wang K."/>
            <person name="Yang L."/>
            <person name="Pan H."/>
            <person name="Jiang H."/>
            <person name="Wei Q."/>
            <person name="Fang M."/>
            <person name="Yu H."/>
            <person name="Zhu C."/>
            <person name="Cai Y."/>
            <person name="He Y."/>
            <person name="Gan X."/>
            <person name="Zeng H."/>
            <person name="Yu D."/>
            <person name="Zhu Y."/>
            <person name="Jiang H."/>
            <person name="Qiu Q."/>
            <person name="Yang H."/>
            <person name="Zhang Y.E."/>
            <person name="Wang W."/>
            <person name="Zhu M."/>
            <person name="He S."/>
            <person name="Zhang G."/>
        </authorList>
    </citation>
    <scope>NUCLEOTIDE SEQUENCE</scope>
    <source>
        <strain evidence="9">Allg_001</strain>
    </source>
</reference>
<comment type="similarity">
    <text evidence="3">Belongs to the NOP53 family.</text>
</comment>
<dbReference type="InterPro" id="IPR011687">
    <property type="entry name" value="Nop53/GLTSCR2"/>
</dbReference>
<feature type="region of interest" description="Disordered" evidence="8">
    <location>
        <begin position="1603"/>
        <end position="1653"/>
    </location>
</feature>
<dbReference type="SUPFAM" id="SSF48403">
    <property type="entry name" value="Ankyrin repeat"/>
    <property type="match status" value="1"/>
</dbReference>
<evidence type="ECO:0000256" key="3">
    <source>
        <dbReference type="ARBA" id="ARBA00008838"/>
    </source>
</evidence>
<feature type="compositionally biased region" description="Basic and acidic residues" evidence="8">
    <location>
        <begin position="358"/>
        <end position="375"/>
    </location>
</feature>
<gene>
    <name evidence="9" type="primary">Nop53</name>
    <name evidence="9" type="ORF">GTO95_0015912</name>
</gene>
<dbReference type="GO" id="GO:0008097">
    <property type="term" value="F:5S rRNA binding"/>
    <property type="evidence" value="ECO:0007669"/>
    <property type="project" value="TreeGrafter"/>
</dbReference>
<dbReference type="PANTHER" id="PTHR14211">
    <property type="entry name" value="GLIOMA SUPPRESSOR CANDIDATE REGION GENE 2"/>
    <property type="match status" value="1"/>
</dbReference>
<feature type="compositionally biased region" description="Basic residues" evidence="8">
    <location>
        <begin position="145"/>
        <end position="154"/>
    </location>
</feature>
<evidence type="ECO:0000256" key="7">
    <source>
        <dbReference type="PROSITE-ProRule" id="PRU00023"/>
    </source>
</evidence>
<feature type="region of interest" description="Disordered" evidence="8">
    <location>
        <begin position="608"/>
        <end position="658"/>
    </location>
</feature>
<feature type="repeat" description="ANK" evidence="7">
    <location>
        <begin position="1516"/>
        <end position="1548"/>
    </location>
</feature>
<evidence type="ECO:0000256" key="4">
    <source>
        <dbReference type="ARBA" id="ARBA00018339"/>
    </source>
</evidence>
<dbReference type="PANTHER" id="PTHR14211:SF7">
    <property type="entry name" value="RIBOSOME BIOGENESIS PROTEIN NOP53"/>
    <property type="match status" value="1"/>
</dbReference>
<dbReference type="SMART" id="SM00248">
    <property type="entry name" value="ANK"/>
    <property type="match status" value="3"/>
</dbReference>
<feature type="region of interest" description="Disordered" evidence="8">
    <location>
        <begin position="1032"/>
        <end position="1069"/>
    </location>
</feature>
<dbReference type="InterPro" id="IPR002110">
    <property type="entry name" value="Ankyrin_rpt"/>
</dbReference>
<dbReference type="Pfam" id="PF12796">
    <property type="entry name" value="Ank_2"/>
    <property type="match status" value="1"/>
</dbReference>
<dbReference type="GO" id="GO:0006364">
    <property type="term" value="P:rRNA processing"/>
    <property type="evidence" value="ECO:0007669"/>
    <property type="project" value="TreeGrafter"/>
</dbReference>
<dbReference type="EMBL" id="JAAWVO010009874">
    <property type="protein sequence ID" value="MBN3313007.1"/>
    <property type="molecule type" value="Genomic_DNA"/>
</dbReference>
<protein>
    <recommendedName>
        <fullName evidence="4">Ribosome biogenesis protein NOP53</fullName>
    </recommendedName>
</protein>
<evidence type="ECO:0000256" key="2">
    <source>
        <dbReference type="ARBA" id="ARBA00004642"/>
    </source>
</evidence>
<feature type="compositionally biased region" description="Acidic residues" evidence="8">
    <location>
        <begin position="281"/>
        <end position="299"/>
    </location>
</feature>
<sequence>MAAARRVKRVAATQEGFLNLSPALDGSEPYKRRKKVNKNKKKNWLKYSDIQDVEEFLDDVRLQERATGGLVAEKADDSLFFLDTGDKQKDVKPDTGKTRPLKADLILQPDSHIPPPKDVLSHQQPNAKKLRRISQKAEQLAAKGRLPRKHRLLQKRLGAESKKEEKPGHSCPPQKDFYDLWSDTGAPTEEPWYLEQTKKKPVKRPARLNVKPSALPAIEVVSAGASYNPDFESHQALLLQAHEVEVKRQKEEQHIDRQLAVPQEDKATEETVFQEVVEGLMEDEDEEEAESAGEEEEDNAGTSAQSTAGEKKTEKQRKKEKLEREKEKQRKAQREQTERQQQLFRLRSIKTELQRRAKLTAERQERRRAQKERQKFQPRRLGRLKFEAPDLEVQLSSEISSCLRRLKPEGSVLKDRFKSFQKRNLIEPRERAKFKRKHKLKYVEKRAFKEITLCAPHSGPDPFSPAPTPFSAVQTGAHTSAPAITKGTFPATLREIGFLFLTHGLLIVSAHQWERGDAPTCLTRSLVDVVRALLRAQDRRSGGTVTPGSSRALRTVLGGAVTSCSPTPLAVEGSACEHDLEDRRVRHQGEGKERVGLSEDILEVRSGVRSTSTFPEAKSQQAAAEGRKAEGQRWAGRLGGGNRSEWDWSGQDEGCSPEQARGRAALSEGQGWRCWETGRHGSAGAGLLTGNRGQTRWAALAFPRRPPGDQSLRPAPAVEQVCYYTEAEATGIVQPPAVFTSVSCTEHRAVDVNVPFGVQVTPLDLEVSSSGVLCQYPDRVSLCCVLTNFSQVVMCHQSWMGVKAEATTPGAALSALLVCSDKQLTVQHTSAGAADLSRGWASAGVSGSGNRGDHTDNLPGAGGPLLKEKGALGVSRGWPELCWSEGGDVQAGSRGALAGEQLLRRSCGQDLGGVHALRPRAEQTLWAARRAEAFLPDLQAAPHDGSLPLELLWGIAVLGLPCARAECWSRALLLELSGCLSCLSSIRLLSALVLTTQCDLLPFCLPPPLGVTLGHSSGLPAFRAPLVDRGRVVSGRPHPGTPEPVTQRHREDTRARHAGRGGGARPGQGVRRASLQLSSSLNLMMGQILAVLGPVTRTTAPPDCSEKRLVFLRWGFPRPAFGDPGSCWFECSVAPLVVFTQRRRALSYCKGSTLAVWADWGPAAHWGSRARETGPGDLMRPAGALGGAALFCPDPGPVNKTEAGRGGVGPHLSLVELGNPLCLSLSQRPDLGPQQSPAGWWESRDVSRDWEPDPDLQESCRDTDKVDPMGFFRPECERDQEQLALLCTKSVWGLQQAWWGAGWGVQPDRQSCSQGVPASSAQDPGNGGAEQREGLCWVAQELLRGARDRVALGAKSATRSHESARPTAPSKEVLVTREAQGDAGVTGRPVGSSDSALPGLLAQDRSVWDWGSGMRSGGSSMILFSAFLPLPPQTLTLSNTAPRTPSLILTDRLRSCVANQCQPHSGTGLWATRRGQRSAAGFAAHDWCFRGCSGASVVTSAPSLRVAGSSAAWADGGVTPLHIAVQKVDEEAVRLLLDAGADANRRDLSSGRTALHWAVESQSAPLVRLLLSRGAAVDAPSYAGHTPLYCALHRPSEAVRSLLREEGAVEPLEEDEEEDDEEEDDEEEEDELERKEVRENEEEWDTINSSNLK</sequence>
<evidence type="ECO:0000256" key="1">
    <source>
        <dbReference type="ARBA" id="ARBA00004604"/>
    </source>
</evidence>
<evidence type="ECO:0000256" key="5">
    <source>
        <dbReference type="ARBA" id="ARBA00022517"/>
    </source>
</evidence>
<feature type="non-terminal residue" evidence="9">
    <location>
        <position position="1"/>
    </location>
</feature>
<dbReference type="GO" id="GO:0000027">
    <property type="term" value="P:ribosomal large subunit assembly"/>
    <property type="evidence" value="ECO:0007669"/>
    <property type="project" value="TreeGrafter"/>
</dbReference>
<accession>A0A8J7NGY2</accession>
<feature type="compositionally biased region" description="Basic and acidic residues" evidence="8">
    <location>
        <begin position="320"/>
        <end position="338"/>
    </location>
</feature>
<feature type="region of interest" description="Disordered" evidence="8">
    <location>
        <begin position="1309"/>
        <end position="1330"/>
    </location>
</feature>
<organism evidence="9 10">
    <name type="scientific">Atractosteus spatula</name>
    <name type="common">Alligator gar</name>
    <name type="synonym">Lepisosteus spatula</name>
    <dbReference type="NCBI Taxonomy" id="7917"/>
    <lineage>
        <taxon>Eukaryota</taxon>
        <taxon>Metazoa</taxon>
        <taxon>Chordata</taxon>
        <taxon>Craniata</taxon>
        <taxon>Vertebrata</taxon>
        <taxon>Euteleostomi</taxon>
        <taxon>Actinopterygii</taxon>
        <taxon>Neopterygii</taxon>
        <taxon>Holostei</taxon>
        <taxon>Semionotiformes</taxon>
        <taxon>Lepisosteidae</taxon>
        <taxon>Atractosteus</taxon>
    </lineage>
</organism>
<evidence type="ECO:0000313" key="9">
    <source>
        <dbReference type="EMBL" id="MBN3313007.1"/>
    </source>
</evidence>
<feature type="compositionally biased region" description="Polar residues" evidence="8">
    <location>
        <begin position="1309"/>
        <end position="1323"/>
    </location>
</feature>
<evidence type="ECO:0000313" key="10">
    <source>
        <dbReference type="Proteomes" id="UP000736164"/>
    </source>
</evidence>
<feature type="region of interest" description="Disordered" evidence="8">
    <location>
        <begin position="281"/>
        <end position="343"/>
    </location>
</feature>